<dbReference type="Pfam" id="PF00400">
    <property type="entry name" value="WD40"/>
    <property type="match status" value="2"/>
</dbReference>
<dbReference type="EnsemblMetazoa" id="CLYHEMT019023.1">
    <property type="protein sequence ID" value="CLYHEMP019023.1"/>
    <property type="gene ID" value="CLYHEMG019023"/>
</dbReference>
<dbReference type="PANTHER" id="PTHR16038">
    <property type="entry name" value="NOP SEVEN ASSOCIATED PROTEIN 1"/>
    <property type="match status" value="1"/>
</dbReference>
<dbReference type="RefSeq" id="XP_066912150.1">
    <property type="nucleotide sequence ID" value="XM_067056049.1"/>
</dbReference>
<dbReference type="Gene3D" id="2.130.10.10">
    <property type="entry name" value="YVTN repeat-like/Quinoprotein amine dehydrogenase"/>
    <property type="match status" value="2"/>
</dbReference>
<dbReference type="GO" id="GO:0030687">
    <property type="term" value="C:preribosome, large subunit precursor"/>
    <property type="evidence" value="ECO:0007669"/>
    <property type="project" value="TreeGrafter"/>
</dbReference>
<feature type="compositionally biased region" description="Basic and acidic residues" evidence="1">
    <location>
        <begin position="322"/>
        <end position="331"/>
    </location>
</feature>
<dbReference type="AlphaFoldDB" id="A0A7M5X826"/>
<proteinExistence type="predicted"/>
<evidence type="ECO:0008006" key="4">
    <source>
        <dbReference type="Google" id="ProtNLM"/>
    </source>
</evidence>
<accession>A0A7M5X826</accession>
<evidence type="ECO:0000256" key="1">
    <source>
        <dbReference type="SAM" id="MobiDB-lite"/>
    </source>
</evidence>
<dbReference type="InterPro" id="IPR036322">
    <property type="entry name" value="WD40_repeat_dom_sf"/>
</dbReference>
<evidence type="ECO:0000313" key="3">
    <source>
        <dbReference type="Proteomes" id="UP000594262"/>
    </source>
</evidence>
<dbReference type="InterPro" id="IPR015943">
    <property type="entry name" value="WD40/YVTN_repeat-like_dom_sf"/>
</dbReference>
<protein>
    <recommendedName>
        <fullName evidence="4">WD repeat-containing protein 74</fullName>
    </recommendedName>
</protein>
<dbReference type="OrthoDB" id="18388at2759"/>
<name>A0A7M5X826_9CNID</name>
<reference evidence="2" key="1">
    <citation type="submission" date="2021-01" db="UniProtKB">
        <authorList>
            <consortium name="EnsemblMetazoa"/>
        </authorList>
    </citation>
    <scope>IDENTIFICATION</scope>
</reference>
<evidence type="ECO:0000313" key="2">
    <source>
        <dbReference type="EnsemblMetazoa" id="CLYHEMP019023.1"/>
    </source>
</evidence>
<dbReference type="SUPFAM" id="SSF50978">
    <property type="entry name" value="WD40 repeat-like"/>
    <property type="match status" value="1"/>
</dbReference>
<dbReference type="GeneID" id="136799347"/>
<dbReference type="SMART" id="SM00320">
    <property type="entry name" value="WD40"/>
    <property type="match status" value="5"/>
</dbReference>
<sequence length="360" mass="40686">MTNKERYDLWIGSELGLLKGVVLKKESFVNFGDITSLDKTQCITSMCWQKQDKKLTNIVFGLKNGTVKTFDTSTCEMGTSLTCNKVAPVRGVAALPDGSIVTCLENGNLQRWKNGQCDLEKSVGDDIKVMVHNKNTNDVIATGGQENDLKLWQLKSLDKPIFTAKNVKNDFLNLRVPIWITAIDFFNEDNNRVAVGSANHVVRVYDRREKRRPVFETDWHEHPITALTLKPNNHSIFLGNSAGHMSELDLRSGKQLGAFKGNAGSIRSIVCHKTQPYIGVCGLDRVFKLYDTNRKIVKQIYMKSNLNFILMPDTELQLTEVSGEKRERATEDGEEADVWQNMETVNDESKSEKPKKKKKK</sequence>
<dbReference type="Proteomes" id="UP000594262">
    <property type="component" value="Unplaced"/>
</dbReference>
<dbReference type="InterPro" id="IPR037379">
    <property type="entry name" value="WDR74/Nsa1"/>
</dbReference>
<feature type="region of interest" description="Disordered" evidence="1">
    <location>
        <begin position="321"/>
        <end position="360"/>
    </location>
</feature>
<dbReference type="PANTHER" id="PTHR16038:SF4">
    <property type="entry name" value="WD REPEAT-CONTAINING PROTEIN 74"/>
    <property type="match status" value="1"/>
</dbReference>
<keyword evidence="3" id="KW-1185">Reference proteome</keyword>
<dbReference type="InterPro" id="IPR001680">
    <property type="entry name" value="WD40_rpt"/>
</dbReference>
<organism evidence="2 3">
    <name type="scientific">Clytia hemisphaerica</name>
    <dbReference type="NCBI Taxonomy" id="252671"/>
    <lineage>
        <taxon>Eukaryota</taxon>
        <taxon>Metazoa</taxon>
        <taxon>Cnidaria</taxon>
        <taxon>Hydrozoa</taxon>
        <taxon>Hydroidolina</taxon>
        <taxon>Leptothecata</taxon>
        <taxon>Obeliida</taxon>
        <taxon>Clytiidae</taxon>
        <taxon>Clytia</taxon>
    </lineage>
</organism>
<dbReference type="GO" id="GO:0042273">
    <property type="term" value="P:ribosomal large subunit biogenesis"/>
    <property type="evidence" value="ECO:0007669"/>
    <property type="project" value="InterPro"/>
</dbReference>
<dbReference type="GO" id="GO:0005730">
    <property type="term" value="C:nucleolus"/>
    <property type="evidence" value="ECO:0007669"/>
    <property type="project" value="InterPro"/>
</dbReference>